<organism evidence="1 2">
    <name type="scientific">Pyrinomonas methylaliphatogenes</name>
    <dbReference type="NCBI Taxonomy" id="454194"/>
    <lineage>
        <taxon>Bacteria</taxon>
        <taxon>Pseudomonadati</taxon>
        <taxon>Acidobacteriota</taxon>
        <taxon>Blastocatellia</taxon>
        <taxon>Blastocatellales</taxon>
        <taxon>Pyrinomonadaceae</taxon>
        <taxon>Pyrinomonas</taxon>
    </lineage>
</organism>
<reference evidence="1 2" key="2">
    <citation type="submission" date="2015-01" db="EMBL/GenBank/DDBJ databases">
        <title>Complete genome sequence of Pyrinomonas methylaliphatogenes type strain K22T.</title>
        <authorList>
            <person name="Lee K.C.Y."/>
            <person name="Power J.F."/>
            <person name="Dunfield P.F."/>
            <person name="Morgan X.C."/>
            <person name="Huttenhower C."/>
            <person name="Stott M.B."/>
        </authorList>
    </citation>
    <scope>NUCLEOTIDE SEQUENCE [LARGE SCALE GENOMIC DNA]</scope>
    <source>
        <strain evidence="1 2">K22</strain>
    </source>
</reference>
<sequence>MRSVSSREDVLCGEFRLRTHLHGSGCGHPALWRVPVSKLRTFPMSGLYEGQAKSDDRRTPFACQPVFPRFTCINRSKSCNFASPTTIACQVRCRRIELLLRIAILSQLLANASQGANSCGDDQRRYRLEVCSDGFNSLIRTVFCRRSARRFGRARALPAWTFPACELP</sequence>
<evidence type="ECO:0000313" key="1">
    <source>
        <dbReference type="EMBL" id="CDM65169.1"/>
    </source>
</evidence>
<dbReference type="EMBL" id="CBXV010000004">
    <property type="protein sequence ID" value="CDM65169.1"/>
    <property type="molecule type" value="Genomic_DNA"/>
</dbReference>
<dbReference type="STRING" id="454194.PYK22_01167"/>
<proteinExistence type="predicted"/>
<dbReference type="Proteomes" id="UP000031518">
    <property type="component" value="Unassembled WGS sequence"/>
</dbReference>
<dbReference type="AlphaFoldDB" id="A0A0B6WY06"/>
<evidence type="ECO:0000313" key="2">
    <source>
        <dbReference type="Proteomes" id="UP000031518"/>
    </source>
</evidence>
<keyword evidence="2" id="KW-1185">Reference proteome</keyword>
<protein>
    <submittedName>
        <fullName evidence="1">Uncharacterized protein</fullName>
    </submittedName>
</protein>
<accession>A0A0B6WY06</accession>
<reference evidence="1 2" key="1">
    <citation type="submission" date="2013-12" db="EMBL/GenBank/DDBJ databases">
        <authorList>
            <person name="Stott M."/>
        </authorList>
    </citation>
    <scope>NUCLEOTIDE SEQUENCE [LARGE SCALE GENOMIC DNA]</scope>
    <source>
        <strain evidence="1 2">K22</strain>
    </source>
</reference>
<name>A0A0B6WY06_9BACT</name>
<gene>
    <name evidence="1" type="ORF">PYK22_01167</name>
</gene>